<keyword evidence="1" id="KW-1133">Transmembrane helix</keyword>
<evidence type="ECO:0000313" key="2">
    <source>
        <dbReference type="EMBL" id="KAH7569058.1"/>
    </source>
</evidence>
<reference evidence="2 3" key="1">
    <citation type="submission" date="2021-02" db="EMBL/GenBank/DDBJ databases">
        <title>Plant Genome Project.</title>
        <authorList>
            <person name="Zhang R.-G."/>
        </authorList>
    </citation>
    <scope>NUCLEOTIDE SEQUENCE [LARGE SCALE GENOMIC DNA]</scope>
    <source>
        <tissue evidence="2">Leaves</tissue>
    </source>
</reference>
<organism evidence="2 3">
    <name type="scientific">Xanthoceras sorbifolium</name>
    <dbReference type="NCBI Taxonomy" id="99658"/>
    <lineage>
        <taxon>Eukaryota</taxon>
        <taxon>Viridiplantae</taxon>
        <taxon>Streptophyta</taxon>
        <taxon>Embryophyta</taxon>
        <taxon>Tracheophyta</taxon>
        <taxon>Spermatophyta</taxon>
        <taxon>Magnoliopsida</taxon>
        <taxon>eudicotyledons</taxon>
        <taxon>Gunneridae</taxon>
        <taxon>Pentapetalae</taxon>
        <taxon>rosids</taxon>
        <taxon>malvids</taxon>
        <taxon>Sapindales</taxon>
        <taxon>Sapindaceae</taxon>
        <taxon>Xanthoceroideae</taxon>
        <taxon>Xanthoceras</taxon>
    </lineage>
</organism>
<evidence type="ECO:0000313" key="3">
    <source>
        <dbReference type="Proteomes" id="UP000827721"/>
    </source>
</evidence>
<keyword evidence="1" id="KW-0472">Membrane</keyword>
<proteinExistence type="predicted"/>
<accession>A0ABQ8HXI0</accession>
<name>A0ABQ8HXI0_9ROSI</name>
<dbReference type="Proteomes" id="UP000827721">
    <property type="component" value="Unassembled WGS sequence"/>
</dbReference>
<keyword evidence="3" id="KW-1185">Reference proteome</keyword>
<comment type="caution">
    <text evidence="2">The sequence shown here is derived from an EMBL/GenBank/DDBJ whole genome shotgun (WGS) entry which is preliminary data.</text>
</comment>
<feature type="transmembrane region" description="Helical" evidence="1">
    <location>
        <begin position="64"/>
        <end position="96"/>
    </location>
</feature>
<dbReference type="EMBL" id="JAFEMO010000006">
    <property type="protein sequence ID" value="KAH7569058.1"/>
    <property type="molecule type" value="Genomic_DNA"/>
</dbReference>
<sequence length="125" mass="14165">MDKSPRTRPISIVSSAKPVVKVGVLNMEIENTEVDELSESYTCVICHFGDNLVKKRVYLMMTSLRITVFSLLLLHQWISVASSGVGIFSVLVFFARNSFMDWTFSCTCICISPSWLIYHGLCKYL</sequence>
<protein>
    <submittedName>
        <fullName evidence="2">Uncharacterized protein</fullName>
    </submittedName>
</protein>
<keyword evidence="1" id="KW-0812">Transmembrane</keyword>
<evidence type="ECO:0000256" key="1">
    <source>
        <dbReference type="SAM" id="Phobius"/>
    </source>
</evidence>
<feature type="transmembrane region" description="Helical" evidence="1">
    <location>
        <begin position="102"/>
        <end position="121"/>
    </location>
</feature>
<gene>
    <name evidence="2" type="ORF">JRO89_XS06G0096100</name>
</gene>